<protein>
    <submittedName>
        <fullName evidence="1">DUF5335 domain-containing protein</fullName>
    </submittedName>
</protein>
<proteinExistence type="predicted"/>
<dbReference type="Pfam" id="PF17269">
    <property type="entry name" value="DUF5335"/>
    <property type="match status" value="1"/>
</dbReference>
<sequence length="113" mass="12611">MTVRKLDKAVWRPYLDHLSKTLTGYQAEIEASSLALGNQAQTEWLPLIGLVYDPKDDIVEVALQGLDHMIQKPRDIYVEDADGLLASVEIVDGEGVKQIVKLKEPLLLPPHQP</sequence>
<dbReference type="EMBL" id="CP136862">
    <property type="protein sequence ID" value="WOJ90037.1"/>
    <property type="molecule type" value="Genomic_DNA"/>
</dbReference>
<dbReference type="Proteomes" id="UP001626536">
    <property type="component" value="Chromosome"/>
</dbReference>
<keyword evidence="2" id="KW-1185">Reference proteome</keyword>
<evidence type="ECO:0000313" key="1">
    <source>
        <dbReference type="EMBL" id="WOJ90037.1"/>
    </source>
</evidence>
<dbReference type="RefSeq" id="WP_407339481.1">
    <property type="nucleotide sequence ID" value="NZ_CP136862.1"/>
</dbReference>
<name>A0ABZ0HRW5_9HYPH</name>
<gene>
    <name evidence="1" type="ORF">RZS28_01615</name>
</gene>
<dbReference type="InterPro" id="IPR035223">
    <property type="entry name" value="DUF5335"/>
</dbReference>
<accession>A0ABZ0HRW5</accession>
<organism evidence="1 2">
    <name type="scientific">Methylocapsa polymorpha</name>
    <dbReference type="NCBI Taxonomy" id="3080828"/>
    <lineage>
        <taxon>Bacteria</taxon>
        <taxon>Pseudomonadati</taxon>
        <taxon>Pseudomonadota</taxon>
        <taxon>Alphaproteobacteria</taxon>
        <taxon>Hyphomicrobiales</taxon>
        <taxon>Beijerinckiaceae</taxon>
        <taxon>Methylocapsa</taxon>
    </lineage>
</organism>
<reference evidence="1 2" key="1">
    <citation type="submission" date="2023-10" db="EMBL/GenBank/DDBJ databases">
        <title>Novel methanotroph of the genus Methylocapsa from a subarctic wetland.</title>
        <authorList>
            <person name="Belova S.E."/>
            <person name="Oshkin I.Y."/>
            <person name="Miroshnikov K."/>
            <person name="Dedysh S.N."/>
        </authorList>
    </citation>
    <scope>NUCLEOTIDE SEQUENCE [LARGE SCALE GENOMIC DNA]</scope>
    <source>
        <strain evidence="1 2">RX1</strain>
    </source>
</reference>
<evidence type="ECO:0000313" key="2">
    <source>
        <dbReference type="Proteomes" id="UP001626536"/>
    </source>
</evidence>